<dbReference type="Gene3D" id="3.30.110.60">
    <property type="entry name" value="YhbY-like"/>
    <property type="match status" value="3"/>
</dbReference>
<evidence type="ECO:0000256" key="10">
    <source>
        <dbReference type="PROSITE-ProRule" id="PRU00626"/>
    </source>
</evidence>
<evidence type="ECO:0000256" key="11">
    <source>
        <dbReference type="SAM" id="Coils"/>
    </source>
</evidence>
<keyword evidence="11" id="KW-0175">Coiled coil</keyword>
<feature type="domain" description="CRM" evidence="13">
    <location>
        <begin position="209"/>
        <end position="305"/>
    </location>
</feature>
<evidence type="ECO:0000256" key="12">
    <source>
        <dbReference type="SAM" id="MobiDB-lite"/>
    </source>
</evidence>
<name>A0A1Q3BPH6_CEPFO</name>
<dbReference type="GO" id="GO:0009507">
    <property type="term" value="C:chloroplast"/>
    <property type="evidence" value="ECO:0007669"/>
    <property type="project" value="UniProtKB-SubCell"/>
</dbReference>
<evidence type="ECO:0000256" key="7">
    <source>
        <dbReference type="ARBA" id="ARBA00022946"/>
    </source>
</evidence>
<feature type="region of interest" description="Disordered" evidence="12">
    <location>
        <begin position="184"/>
        <end position="209"/>
    </location>
</feature>
<keyword evidence="3" id="KW-0934">Plastid</keyword>
<dbReference type="Proteomes" id="UP000187406">
    <property type="component" value="Unassembled WGS sequence"/>
</dbReference>
<dbReference type="GO" id="GO:0000373">
    <property type="term" value="P:Group II intron splicing"/>
    <property type="evidence" value="ECO:0007669"/>
    <property type="project" value="UniProtKB-ARBA"/>
</dbReference>
<evidence type="ECO:0000256" key="2">
    <source>
        <dbReference type="ARBA" id="ARBA00022528"/>
    </source>
</evidence>
<feature type="domain" description="CRM" evidence="13">
    <location>
        <begin position="631"/>
        <end position="731"/>
    </location>
</feature>
<dbReference type="GO" id="GO:0003729">
    <property type="term" value="F:mRNA binding"/>
    <property type="evidence" value="ECO:0007669"/>
    <property type="project" value="InterPro"/>
</dbReference>
<evidence type="ECO:0000256" key="6">
    <source>
        <dbReference type="ARBA" id="ARBA00022884"/>
    </source>
</evidence>
<comment type="caution">
    <text evidence="14">The sequence shown here is derived from an EMBL/GenBank/DDBJ whole genome shotgun (WGS) entry which is preliminary data.</text>
</comment>
<gene>
    <name evidence="14" type="ORF">CFOL_v3_13104</name>
</gene>
<evidence type="ECO:0000259" key="13">
    <source>
        <dbReference type="PROSITE" id="PS51295"/>
    </source>
</evidence>
<keyword evidence="2" id="KW-0150">Chloroplast</keyword>
<dbReference type="OrthoDB" id="551352at2759"/>
<dbReference type="PANTHER" id="PTHR31846:SF19">
    <property type="entry name" value="CRM-DOMAIN CONTAINING FACTOR CFM3A, CHLOROPLASTIC_MITOCHONDRIAL"/>
    <property type="match status" value="1"/>
</dbReference>
<evidence type="ECO:0000256" key="4">
    <source>
        <dbReference type="ARBA" id="ARBA00022664"/>
    </source>
</evidence>
<evidence type="ECO:0000313" key="14">
    <source>
        <dbReference type="EMBL" id="GAV69603.1"/>
    </source>
</evidence>
<evidence type="ECO:0000256" key="9">
    <source>
        <dbReference type="ARBA" id="ARBA00023274"/>
    </source>
</evidence>
<dbReference type="GO" id="GO:1990904">
    <property type="term" value="C:ribonucleoprotein complex"/>
    <property type="evidence" value="ECO:0007669"/>
    <property type="project" value="UniProtKB-KW"/>
</dbReference>
<organism evidence="14 15">
    <name type="scientific">Cephalotus follicularis</name>
    <name type="common">Albany pitcher plant</name>
    <dbReference type="NCBI Taxonomy" id="3775"/>
    <lineage>
        <taxon>Eukaryota</taxon>
        <taxon>Viridiplantae</taxon>
        <taxon>Streptophyta</taxon>
        <taxon>Embryophyta</taxon>
        <taxon>Tracheophyta</taxon>
        <taxon>Spermatophyta</taxon>
        <taxon>Magnoliopsida</taxon>
        <taxon>eudicotyledons</taxon>
        <taxon>Gunneridae</taxon>
        <taxon>Pentapetalae</taxon>
        <taxon>rosids</taxon>
        <taxon>fabids</taxon>
        <taxon>Oxalidales</taxon>
        <taxon>Cephalotaceae</taxon>
        <taxon>Cephalotus</taxon>
    </lineage>
</organism>
<feature type="region of interest" description="Disordered" evidence="12">
    <location>
        <begin position="792"/>
        <end position="851"/>
    </location>
</feature>
<comment type="subcellular location">
    <subcellularLocation>
        <location evidence="1">Plastid</location>
        <location evidence="1">Chloroplast</location>
    </subcellularLocation>
</comment>
<feature type="compositionally biased region" description="Basic and acidic residues" evidence="12">
    <location>
        <begin position="836"/>
        <end position="851"/>
    </location>
</feature>
<proteinExistence type="predicted"/>
<keyword evidence="9" id="KW-0687">Ribonucleoprotein</keyword>
<evidence type="ECO:0000256" key="8">
    <source>
        <dbReference type="ARBA" id="ARBA00023187"/>
    </source>
</evidence>
<dbReference type="InParanoid" id="A0A1Q3BPH6"/>
<dbReference type="EMBL" id="BDDD01000734">
    <property type="protein sequence ID" value="GAV69603.1"/>
    <property type="molecule type" value="Genomic_DNA"/>
</dbReference>
<keyword evidence="6 10" id="KW-0694">RNA-binding</keyword>
<feature type="coiled-coil region" evidence="11">
    <location>
        <begin position="586"/>
        <end position="620"/>
    </location>
</feature>
<feature type="compositionally biased region" description="Polar residues" evidence="12">
    <location>
        <begin position="821"/>
        <end position="832"/>
    </location>
</feature>
<evidence type="ECO:0000256" key="3">
    <source>
        <dbReference type="ARBA" id="ARBA00022640"/>
    </source>
</evidence>
<keyword evidence="4" id="KW-0507">mRNA processing</keyword>
<feature type="region of interest" description="Disordered" evidence="12">
    <location>
        <begin position="336"/>
        <end position="359"/>
    </location>
</feature>
<dbReference type="InterPro" id="IPR045278">
    <property type="entry name" value="CRS1/CFM2/CFM3"/>
</dbReference>
<dbReference type="STRING" id="3775.A0A1Q3BPH6"/>
<evidence type="ECO:0000256" key="1">
    <source>
        <dbReference type="ARBA" id="ARBA00004229"/>
    </source>
</evidence>
<keyword evidence="5" id="KW-0677">Repeat</keyword>
<dbReference type="InterPro" id="IPR001890">
    <property type="entry name" value="RNA-binding_CRM"/>
</dbReference>
<dbReference type="FunCoup" id="A0A1Q3BPH6">
    <property type="interactions" value="1354"/>
</dbReference>
<dbReference type="SUPFAM" id="SSF75471">
    <property type="entry name" value="YhbY-like"/>
    <property type="match status" value="3"/>
</dbReference>
<keyword evidence="7" id="KW-0809">Transit peptide</keyword>
<feature type="compositionally biased region" description="Acidic residues" evidence="12">
    <location>
        <begin position="796"/>
        <end position="807"/>
    </location>
</feature>
<dbReference type="FunFam" id="3.30.110.60:FF:000002">
    <property type="entry name" value="CRS2-associated factor 1, chloroplastic"/>
    <property type="match status" value="2"/>
</dbReference>
<sequence length="851" mass="97269">MALAPSSRQFYPTTTRSAILDSFQSRFNGNPLHFHKCNSIITLKNLTFYTTHNHFPPKANTPPRKPTVSPHSNTWIRDWNKPHMQIRPKTPPFAFNYRNNRDNVSANGGGSTTMDKIVEKLKKFGYVDGGEEKVEKKPDRVIEKGSVEEIFYVEEGMLPNTRGGFSKETPLGDKKEVVFPWEKPRKTEEEEEEERWTARRKSRTSSAELTLPESELRRLRNLTFQTKSKTKIGGGGVTKAVVDAIREKWKTSEIVRVKVEGAPALNMKRMHEILERKTGGLVIWRSGTAVSLYRGVSYEVPSVQLNKRIFKRSERSPYSLPAAPDKTNKDRFELRSHSNVDVPLANPETPPQSEEHRDRELIPEVKYEEEVDQLLDGLGPRYTDWSGCDPLPVDADMLLGIVPDYQPPFRVLPYGVRSTLGHTEGTALRRLARSLPPHFALGRSRQLQGLALAIIKLWEKSSIAKVALKRGVMLTTSERMAEELKKLTGGMLLSRNKDFLVFYRGKDFLSIDVTEVLVERERLAKSLQDEEEHARVRASAFVLPNIETHEQARTAGTLGETLDANSRWGKTLDECLKENVMKEAAIVRHANLVRKLERNLAFAERKLMKAERALSKVEEFLKPTERQAEPESITEEERFMFRKLGLRMKAFLLLGRRGVFDGTVENMHLHWKYRELIKILVNAKSFDHVKKVALALEAESGGVLVSVDKVSKGYAVIVFRGKDYQRPSKIRPKNLLTKRKALARSIELQRREALLSHISAVQTKVDKLRAEIEQMDTVKDQGAEEFYDKLDSAYPTDDEDTEEEEAYLETYSSENDDTDGSYDSSQNFNLETNFPYHDEHQSETESIRNIL</sequence>
<keyword evidence="15" id="KW-1185">Reference proteome</keyword>
<dbReference type="GO" id="GO:0006397">
    <property type="term" value="P:mRNA processing"/>
    <property type="evidence" value="ECO:0007669"/>
    <property type="project" value="UniProtKB-KW"/>
</dbReference>
<protein>
    <submittedName>
        <fullName evidence="14">CRS1_YhbY domain-containing protein</fullName>
    </submittedName>
</protein>
<reference evidence="15" key="1">
    <citation type="submission" date="2016-04" db="EMBL/GenBank/DDBJ databases">
        <title>Cephalotus genome sequencing.</title>
        <authorList>
            <person name="Fukushima K."/>
            <person name="Hasebe M."/>
            <person name="Fang X."/>
        </authorList>
    </citation>
    <scope>NUCLEOTIDE SEQUENCE [LARGE SCALE GENOMIC DNA]</scope>
    <source>
        <strain evidence="15">cv. St1</strain>
    </source>
</reference>
<dbReference type="Pfam" id="PF01985">
    <property type="entry name" value="CRS1_YhbY"/>
    <property type="match status" value="3"/>
</dbReference>
<dbReference type="AlphaFoldDB" id="A0A1Q3BPH6"/>
<dbReference type="PROSITE" id="PS51295">
    <property type="entry name" value="CRM"/>
    <property type="match status" value="3"/>
</dbReference>
<dbReference type="PANTHER" id="PTHR31846">
    <property type="entry name" value="CRS1 / YHBY (CRM) DOMAIN-CONTAINING PROTEIN"/>
    <property type="match status" value="1"/>
</dbReference>
<accession>A0A1Q3BPH6</accession>
<evidence type="ECO:0000256" key="5">
    <source>
        <dbReference type="ARBA" id="ARBA00022737"/>
    </source>
</evidence>
<dbReference type="SMART" id="SM01103">
    <property type="entry name" value="CRS1_YhbY"/>
    <property type="match status" value="3"/>
</dbReference>
<feature type="domain" description="CRM" evidence="13">
    <location>
        <begin position="418"/>
        <end position="515"/>
    </location>
</feature>
<keyword evidence="8" id="KW-0508">mRNA splicing</keyword>
<dbReference type="InterPro" id="IPR035920">
    <property type="entry name" value="YhbY-like_sf"/>
</dbReference>
<dbReference type="FunFam" id="3.30.110.60:FF:000003">
    <property type="entry name" value="CRM-domain containing factor CFM3B, chloroplastic"/>
    <property type="match status" value="1"/>
</dbReference>
<evidence type="ECO:0000313" key="15">
    <source>
        <dbReference type="Proteomes" id="UP000187406"/>
    </source>
</evidence>